<feature type="domain" description="D-serine dehydratase-like" evidence="3">
    <location>
        <begin position="260"/>
        <end position="352"/>
    </location>
</feature>
<dbReference type="Pfam" id="PF01168">
    <property type="entry name" value="Ala_racemase_N"/>
    <property type="match status" value="1"/>
</dbReference>
<dbReference type="InterPro" id="IPR001608">
    <property type="entry name" value="Ala_racemase_N"/>
</dbReference>
<proteinExistence type="inferred from homology"/>
<dbReference type="Proteomes" id="UP000680038">
    <property type="component" value="Unassembled WGS sequence"/>
</dbReference>
<comment type="caution">
    <text evidence="4">The sequence shown here is derived from an EMBL/GenBank/DDBJ whole genome shotgun (WGS) entry which is preliminary data.</text>
</comment>
<dbReference type="InterPro" id="IPR026956">
    <property type="entry name" value="D-ser_dehydrat-like_dom"/>
</dbReference>
<evidence type="ECO:0000259" key="3">
    <source>
        <dbReference type="SMART" id="SM01119"/>
    </source>
</evidence>
<dbReference type="Gene3D" id="2.40.37.20">
    <property type="entry name" value="D-serine dehydratase-like domain"/>
    <property type="match status" value="1"/>
</dbReference>
<dbReference type="GO" id="GO:0043876">
    <property type="term" value="F:D-threonine aldolase activity"/>
    <property type="evidence" value="ECO:0007669"/>
    <property type="project" value="UniProtKB-EC"/>
</dbReference>
<keyword evidence="5" id="KW-1185">Reference proteome</keyword>
<name>A0A916N3R7_9BACT</name>
<dbReference type="InterPro" id="IPR051466">
    <property type="entry name" value="D-amino_acid_metab_enzyme"/>
</dbReference>
<dbReference type="EC" id="4.1.2.42" evidence="4"/>
<gene>
    <name evidence="4" type="ORF">DYBT9275_01785</name>
</gene>
<sequence>MIMWYQLKHPEKVISPSLLFYKDRIQSNISSMVNMAGHADRLVPHVKTHKTKELIGFQLEKNITRFKCATIAEAEMVASAGGKWILLAYQMVGPNIGRLFQLKNLYPDVSFSSLIDNQFSADDLNAHSLAENIISSVFIDVNNGMNRSGHATDTDLLSLYRHINTLPNLKLTGIHIYDGHIRNAGFAERKVVSELAYETVYPLLDLAKQDGGDDIMIIVGGSPTFNVHAQREGVYLSPGTNVLWDWGYGDRFQDQPFLQAALVITRVISKPTTGIVTIDLGHKAVSAENPIENRFKILNLAEYTLASQSEEHGVLQVSEEVWNKVQIGDVFYAVPYHVCPTVALHDYASVIEDGEVTEEWKIVARNRRITV</sequence>
<dbReference type="Pfam" id="PF14031">
    <property type="entry name" value="D-ser_dehydrat"/>
    <property type="match status" value="1"/>
</dbReference>
<dbReference type="GO" id="GO:0008721">
    <property type="term" value="F:D-serine ammonia-lyase activity"/>
    <property type="evidence" value="ECO:0007669"/>
    <property type="project" value="TreeGrafter"/>
</dbReference>
<comment type="similarity">
    <text evidence="1">Belongs to the DSD1 family.</text>
</comment>
<dbReference type="InterPro" id="IPR042208">
    <property type="entry name" value="D-ser_dehydrat-like_sf"/>
</dbReference>
<organism evidence="4 5">
    <name type="scientific">Dyadobacter helix</name>
    <dbReference type="NCBI Taxonomy" id="2822344"/>
    <lineage>
        <taxon>Bacteria</taxon>
        <taxon>Pseudomonadati</taxon>
        <taxon>Bacteroidota</taxon>
        <taxon>Cytophagia</taxon>
        <taxon>Cytophagales</taxon>
        <taxon>Spirosomataceae</taxon>
        <taxon>Dyadobacter</taxon>
    </lineage>
</organism>
<dbReference type="InterPro" id="IPR029066">
    <property type="entry name" value="PLP-binding_barrel"/>
</dbReference>
<dbReference type="CDD" id="cd06821">
    <property type="entry name" value="PLPDE_III_D-TA"/>
    <property type="match status" value="1"/>
</dbReference>
<evidence type="ECO:0000313" key="4">
    <source>
        <dbReference type="EMBL" id="CAG4997488.1"/>
    </source>
</evidence>
<protein>
    <submittedName>
        <fullName evidence="4">D-threonine aldolase</fullName>
        <ecNumber evidence="4">4.1.2.42</ecNumber>
    </submittedName>
</protein>
<reference evidence="4" key="1">
    <citation type="submission" date="2021-04" db="EMBL/GenBank/DDBJ databases">
        <authorList>
            <person name="Rodrigo-Torres L."/>
            <person name="Arahal R. D."/>
            <person name="Lucena T."/>
        </authorList>
    </citation>
    <scope>NUCLEOTIDE SEQUENCE</scope>
    <source>
        <strain evidence="4">CECT 9275</strain>
    </source>
</reference>
<dbReference type="EMBL" id="CAJRAF010000002">
    <property type="protein sequence ID" value="CAG4997488.1"/>
    <property type="molecule type" value="Genomic_DNA"/>
</dbReference>
<dbReference type="GO" id="GO:0036088">
    <property type="term" value="P:D-serine catabolic process"/>
    <property type="evidence" value="ECO:0007669"/>
    <property type="project" value="TreeGrafter"/>
</dbReference>
<dbReference type="AlphaFoldDB" id="A0A916N3R7"/>
<evidence type="ECO:0000256" key="1">
    <source>
        <dbReference type="ARBA" id="ARBA00005323"/>
    </source>
</evidence>
<keyword evidence="2 4" id="KW-0456">Lyase</keyword>
<evidence type="ECO:0000256" key="2">
    <source>
        <dbReference type="ARBA" id="ARBA00023239"/>
    </source>
</evidence>
<dbReference type="SMART" id="SM01119">
    <property type="entry name" value="D-ser_dehydrat"/>
    <property type="match status" value="1"/>
</dbReference>
<dbReference type="Gene3D" id="3.20.20.10">
    <property type="entry name" value="Alanine racemase"/>
    <property type="match status" value="1"/>
</dbReference>
<dbReference type="PANTHER" id="PTHR28004:SF2">
    <property type="entry name" value="D-SERINE DEHYDRATASE"/>
    <property type="match status" value="1"/>
</dbReference>
<dbReference type="PANTHER" id="PTHR28004">
    <property type="entry name" value="ZGC:162816-RELATED"/>
    <property type="match status" value="1"/>
</dbReference>
<accession>A0A916N3R7</accession>
<dbReference type="SUPFAM" id="SSF51419">
    <property type="entry name" value="PLP-binding barrel"/>
    <property type="match status" value="1"/>
</dbReference>
<evidence type="ECO:0000313" key="5">
    <source>
        <dbReference type="Proteomes" id="UP000680038"/>
    </source>
</evidence>